<evidence type="ECO:0000256" key="5">
    <source>
        <dbReference type="PROSITE-ProRule" id="PRU00042"/>
    </source>
</evidence>
<evidence type="ECO:0000256" key="1">
    <source>
        <dbReference type="ARBA" id="ARBA00022723"/>
    </source>
</evidence>
<feature type="compositionally biased region" description="Basic residues" evidence="6">
    <location>
        <begin position="1625"/>
        <end position="1634"/>
    </location>
</feature>
<keyword evidence="1" id="KW-0479">Metal-binding</keyword>
<sequence>MKCVKCGLFLKSVAHRMSHRRHHFQARPFQCHKDRCLKTFATMAQLQAHRRTHVDRRIYTCRYCHNWFLSRSHRECHRCRFGQPPKHRCPECTAEFHQLLSLSHHIRKSHQAARIKSKSQNQHDLRVGKVLLKISAGKSLTILSDHESSKRTKVKLKRKRKKSFKPKNSGSIILSIKKGMVSIPQELTPSKFEKSKGTTEYDCVPAPSFKVQSQSGELKLRIKTNIPENSVKDTDYMNTNNFSSGQITGKTDSDENSDSPSKIRNGIIIVKDKKGKLCAEQLAPSPYKRKHGENVFDSLKDVGIWKVMQSPRPDGGSEVLKLKLSPQKPIRVIDSSLEDVQAHCTKYLGIATKSNIEQPSDGGLLDLLPTYSKELDSVSNVNDSGIETEVLSSSSCNRSNGNSVRSVALEDNSPTYFNTDGDSLLSPDSPYMENFNKAEHNICSRCGGNVLETNNNTRSPRKCKCSFSNPNSPFQTPVSPVKVSDMNKVQDITAAPVMSDNPNSSVSLNCDIKENEKSGASYDTATELVDNSVNETNDDNDSDIIVMDINGKNRNRVNSEFKGRLRLKLRSDKSSKGKQNQSVADTKTSPKSNSTGVEHKNQKSSRRKVELGSQNSPIVLDDVKIDKECKGDRTSEIENVGPINKLSRKRPLFKRKSQNIEPEDSSVEKKEMPMEHISQVIINDKEVINGDSKSKKPLFKKKQSVENCKEQPINKKPLFKKQISVDALKEKSAEIVLKCVDVDDSEKDKSINSGNKCHDKPEDQKELIQLKTVDVEHDEDSLQHWDENIINLMCEKESKKTKAIVQLKDTQKSDVSNTSLNPFQQQFLSFLSSNITEIKKERLNPGTQKKCTSIENKQEKCLADNNETEITEELRSKDKINEEIAKADTHDLSSNAVLKVHDQKETKVEGTPDSFSWLNIFSGSKQDDAACKRNANEGAHDVMASLSLDLAAINEKMDVSNDDDDNLLDMDDVFKSDKLSTLQPKEFVIEPQVPRKENVSSHLRKRQTAKRTIGKFKPGRQIKKKVELDFTYSESSSDEEMLRNKSEKSDPDFCLHDSEDEFETLPPRKKRTLSTRTCSKSKKYDISSDSDHNESSGNDQSDNDSISSRNQRTKGNKLSCCSCCKNDCDHMSDHDKNSYKLPRDYRQFIKCTVRLLDVQKKLHRLFLALFPDCAEMISSCKVGTAEFDSLMDEVLGGLDDYDSDPEYHRMASDSRPKYLQDETCRINNIGMSFTSPNSVTRTSEIDSVASDDKLCRTPVSSESSPFYLCSEKSYVPYMTAPSSTSLKFENNTLASNDDSVGIPSPSKDSQSCTVSHSCSVTFNSGQVATSQLLLQVATSASQNLSHESYNYKDSSRVLVEPINNFLVTTPDQNTNHQVSDIPFVNPASSGSQILCGENCAELTSIPIVNITIDLNAAHVALCSNPRHCLQTLHDKTIKLIKMLLPSIDFKSNFFKNLDNLEFLIDLLIDSNKGREVNIEADLKCESLVQSFAHAFDSNVEKSVLIPADDSVLVIPIISNDLFKQQIKSQRESLKRDLDVIEEEGQNDDNSWKSSNDIWHSLVSLNNMARSSQSPKRRSRDSRLRKRSADEKRTLFVQEKLNNNQNSTFVCHMHDNVNKSIEQTKKNPRGQRGRRNSKERFFSELDLGNPSASAITTPVSAVPDEKGSFENSFAAFLNRDNFGCGNTDSRQREDMSSKSTVEKNIFELIQSV</sequence>
<dbReference type="GO" id="GO:0005634">
    <property type="term" value="C:nucleus"/>
    <property type="evidence" value="ECO:0007669"/>
    <property type="project" value="UniProtKB-ARBA"/>
</dbReference>
<feature type="domain" description="C2H2-type" evidence="7">
    <location>
        <begin position="87"/>
        <end position="115"/>
    </location>
</feature>
<feature type="region of interest" description="Disordered" evidence="6">
    <location>
        <begin position="994"/>
        <end position="1018"/>
    </location>
</feature>
<reference evidence="8" key="1">
    <citation type="journal article" date="2019" name="bioRxiv">
        <title>The Genome of the Zebra Mussel, Dreissena polymorpha: A Resource for Invasive Species Research.</title>
        <authorList>
            <person name="McCartney M.A."/>
            <person name="Auch B."/>
            <person name="Kono T."/>
            <person name="Mallez S."/>
            <person name="Zhang Y."/>
            <person name="Obille A."/>
            <person name="Becker A."/>
            <person name="Abrahante J.E."/>
            <person name="Garbe J."/>
            <person name="Badalamenti J.P."/>
            <person name="Herman A."/>
            <person name="Mangelson H."/>
            <person name="Liachko I."/>
            <person name="Sullivan S."/>
            <person name="Sone E.D."/>
            <person name="Koren S."/>
            <person name="Silverstein K.A.T."/>
            <person name="Beckman K.B."/>
            <person name="Gohl D.M."/>
        </authorList>
    </citation>
    <scope>NUCLEOTIDE SEQUENCE</scope>
    <source>
        <strain evidence="8">Duluth1</strain>
        <tissue evidence="8">Whole animal</tissue>
    </source>
</reference>
<dbReference type="PROSITE" id="PS00028">
    <property type="entry name" value="ZINC_FINGER_C2H2_1"/>
    <property type="match status" value="3"/>
</dbReference>
<name>A0A9D3YHB0_DREPO</name>
<feature type="compositionally biased region" description="Basic and acidic residues" evidence="6">
    <location>
        <begin position="1040"/>
        <end position="1053"/>
    </location>
</feature>
<feature type="compositionally biased region" description="Basic and acidic residues" evidence="6">
    <location>
        <begin position="566"/>
        <end position="575"/>
    </location>
</feature>
<feature type="region of interest" description="Disordered" evidence="6">
    <location>
        <begin position="1083"/>
        <end position="1117"/>
    </location>
</feature>
<comment type="caution">
    <text evidence="8">The sequence shown here is derived from an EMBL/GenBank/DDBJ whole genome shotgun (WGS) entry which is preliminary data.</text>
</comment>
<feature type="compositionally biased region" description="Polar residues" evidence="6">
    <location>
        <begin position="1095"/>
        <end position="1110"/>
    </location>
</feature>
<keyword evidence="2" id="KW-0677">Repeat</keyword>
<feature type="compositionally biased region" description="Polar residues" evidence="6">
    <location>
        <begin position="236"/>
        <end position="250"/>
    </location>
</feature>
<dbReference type="GO" id="GO:0000981">
    <property type="term" value="F:DNA-binding transcription factor activity, RNA polymerase II-specific"/>
    <property type="evidence" value="ECO:0007669"/>
    <property type="project" value="TreeGrafter"/>
</dbReference>
<dbReference type="EMBL" id="JAIWYP010000015">
    <property type="protein sequence ID" value="KAH3698930.1"/>
    <property type="molecule type" value="Genomic_DNA"/>
</dbReference>
<dbReference type="GO" id="GO:0000978">
    <property type="term" value="F:RNA polymerase II cis-regulatory region sequence-specific DNA binding"/>
    <property type="evidence" value="ECO:0007669"/>
    <property type="project" value="TreeGrafter"/>
</dbReference>
<dbReference type="Proteomes" id="UP000828390">
    <property type="component" value="Unassembled WGS sequence"/>
</dbReference>
<dbReference type="PANTHER" id="PTHR19818:SF139">
    <property type="entry name" value="PAIR-RULE PROTEIN ODD-PAIRED"/>
    <property type="match status" value="1"/>
</dbReference>
<evidence type="ECO:0000313" key="8">
    <source>
        <dbReference type="EMBL" id="KAH3698930.1"/>
    </source>
</evidence>
<feature type="compositionally biased region" description="Basic and acidic residues" evidence="6">
    <location>
        <begin position="1083"/>
        <end position="1094"/>
    </location>
</feature>
<feature type="domain" description="C2H2-type" evidence="7">
    <location>
        <begin position="1"/>
        <end position="28"/>
    </location>
</feature>
<dbReference type="InterPro" id="IPR013087">
    <property type="entry name" value="Znf_C2H2_type"/>
</dbReference>
<feature type="domain" description="C2H2-type" evidence="7">
    <location>
        <begin position="29"/>
        <end position="58"/>
    </location>
</feature>
<proteinExistence type="predicted"/>
<evidence type="ECO:0000256" key="2">
    <source>
        <dbReference type="ARBA" id="ARBA00022737"/>
    </source>
</evidence>
<dbReference type="GO" id="GO:0008270">
    <property type="term" value="F:zinc ion binding"/>
    <property type="evidence" value="ECO:0007669"/>
    <property type="project" value="UniProtKB-KW"/>
</dbReference>
<accession>A0A9D3YHB0</accession>
<dbReference type="PANTHER" id="PTHR19818">
    <property type="entry name" value="ZINC FINGER PROTEIN ZIC AND GLI"/>
    <property type="match status" value="1"/>
</dbReference>
<evidence type="ECO:0000256" key="3">
    <source>
        <dbReference type="ARBA" id="ARBA00022771"/>
    </source>
</evidence>
<dbReference type="InterPro" id="IPR050329">
    <property type="entry name" value="GLI_C2H2-zinc-finger"/>
</dbReference>
<dbReference type="SMART" id="SM00355">
    <property type="entry name" value="ZnF_C2H2"/>
    <property type="match status" value="3"/>
</dbReference>
<gene>
    <name evidence="8" type="ORF">DPMN_073875</name>
</gene>
<dbReference type="GO" id="GO:0045944">
    <property type="term" value="P:positive regulation of transcription by RNA polymerase II"/>
    <property type="evidence" value="ECO:0007669"/>
    <property type="project" value="UniProtKB-ARBA"/>
</dbReference>
<dbReference type="InterPro" id="IPR036236">
    <property type="entry name" value="Znf_C2H2_sf"/>
</dbReference>
<organism evidence="8 9">
    <name type="scientific">Dreissena polymorpha</name>
    <name type="common">Zebra mussel</name>
    <name type="synonym">Mytilus polymorpha</name>
    <dbReference type="NCBI Taxonomy" id="45954"/>
    <lineage>
        <taxon>Eukaryota</taxon>
        <taxon>Metazoa</taxon>
        <taxon>Spiralia</taxon>
        <taxon>Lophotrochozoa</taxon>
        <taxon>Mollusca</taxon>
        <taxon>Bivalvia</taxon>
        <taxon>Autobranchia</taxon>
        <taxon>Heteroconchia</taxon>
        <taxon>Euheterodonta</taxon>
        <taxon>Imparidentia</taxon>
        <taxon>Neoheterodontei</taxon>
        <taxon>Myida</taxon>
        <taxon>Dreissenoidea</taxon>
        <taxon>Dreissenidae</taxon>
        <taxon>Dreissena</taxon>
    </lineage>
</organism>
<reference evidence="8" key="2">
    <citation type="submission" date="2020-11" db="EMBL/GenBank/DDBJ databases">
        <authorList>
            <person name="McCartney M.A."/>
            <person name="Auch B."/>
            <person name="Kono T."/>
            <person name="Mallez S."/>
            <person name="Becker A."/>
            <person name="Gohl D.M."/>
            <person name="Silverstein K.A.T."/>
            <person name="Koren S."/>
            <person name="Bechman K.B."/>
            <person name="Herman A."/>
            <person name="Abrahante J.E."/>
            <person name="Garbe J."/>
        </authorList>
    </citation>
    <scope>NUCLEOTIDE SEQUENCE</scope>
    <source>
        <strain evidence="8">Duluth1</strain>
        <tissue evidence="8">Whole animal</tissue>
    </source>
</reference>
<evidence type="ECO:0000259" key="7">
    <source>
        <dbReference type="PROSITE" id="PS50157"/>
    </source>
</evidence>
<feature type="region of interest" description="Disordered" evidence="6">
    <location>
        <begin position="566"/>
        <end position="615"/>
    </location>
</feature>
<keyword evidence="4" id="KW-0862">Zinc</keyword>
<dbReference type="OrthoDB" id="6160705at2759"/>
<dbReference type="PROSITE" id="PS50157">
    <property type="entry name" value="ZINC_FINGER_C2H2_2"/>
    <property type="match status" value="3"/>
</dbReference>
<keyword evidence="9" id="KW-1185">Reference proteome</keyword>
<feature type="region of interest" description="Disordered" evidence="6">
    <location>
        <begin position="1033"/>
        <end position="1053"/>
    </location>
</feature>
<feature type="compositionally biased region" description="Polar residues" evidence="6">
    <location>
        <begin position="577"/>
        <end position="596"/>
    </location>
</feature>
<protein>
    <recommendedName>
        <fullName evidence="7">C2H2-type domain-containing protein</fullName>
    </recommendedName>
</protein>
<feature type="compositionally biased region" description="Basic residues" evidence="6">
    <location>
        <begin position="1574"/>
        <end position="1585"/>
    </location>
</feature>
<evidence type="ECO:0000256" key="4">
    <source>
        <dbReference type="ARBA" id="ARBA00022833"/>
    </source>
</evidence>
<feature type="region of interest" description="Disordered" evidence="6">
    <location>
        <begin position="230"/>
        <end position="262"/>
    </location>
</feature>
<evidence type="ECO:0000313" key="9">
    <source>
        <dbReference type="Proteomes" id="UP000828390"/>
    </source>
</evidence>
<dbReference type="Gene3D" id="3.30.160.60">
    <property type="entry name" value="Classic Zinc Finger"/>
    <property type="match status" value="1"/>
</dbReference>
<evidence type="ECO:0000256" key="6">
    <source>
        <dbReference type="SAM" id="MobiDB-lite"/>
    </source>
</evidence>
<feature type="region of interest" description="Disordered" evidence="6">
    <location>
        <begin position="1565"/>
        <end position="1591"/>
    </location>
</feature>
<keyword evidence="3 5" id="KW-0863">Zinc-finger</keyword>
<feature type="region of interest" description="Disordered" evidence="6">
    <location>
        <begin position="1617"/>
        <end position="1636"/>
    </location>
</feature>
<feature type="compositionally biased region" description="Basic residues" evidence="6">
    <location>
        <begin position="1002"/>
        <end position="1018"/>
    </location>
</feature>
<dbReference type="SUPFAM" id="SSF57667">
    <property type="entry name" value="beta-beta-alpha zinc fingers"/>
    <property type="match status" value="1"/>
</dbReference>